<gene>
    <name evidence="2" type="ORF">COT59_00370</name>
</gene>
<proteinExistence type="predicted"/>
<evidence type="ECO:0000313" key="2">
    <source>
        <dbReference type="EMBL" id="PIS17496.1"/>
    </source>
</evidence>
<dbReference type="InterPro" id="IPR001584">
    <property type="entry name" value="Integrase_cat-core"/>
</dbReference>
<name>A0A2H0WXV3_9BACT</name>
<dbReference type="PROSITE" id="PS50994">
    <property type="entry name" value="INTEGRASE"/>
    <property type="match status" value="1"/>
</dbReference>
<dbReference type="Proteomes" id="UP000229675">
    <property type="component" value="Unassembled WGS sequence"/>
</dbReference>
<dbReference type="Pfam" id="PF13683">
    <property type="entry name" value="rve_3"/>
    <property type="match status" value="1"/>
</dbReference>
<sequence length="72" mass="8690">MLHRHSRVRQANDNGHLERFNRTLQEECLSRIPQTLRAYRKEIPEYLHYYNTKRLHLGINYKTPLQCVQAIG</sequence>
<dbReference type="SUPFAM" id="SSF53098">
    <property type="entry name" value="Ribonuclease H-like"/>
    <property type="match status" value="1"/>
</dbReference>
<dbReference type="GO" id="GO:0015074">
    <property type="term" value="P:DNA integration"/>
    <property type="evidence" value="ECO:0007669"/>
    <property type="project" value="InterPro"/>
</dbReference>
<organism evidence="2 3">
    <name type="scientific">Candidatus Nealsonbacteria bacterium CG09_land_8_20_14_0_10_42_14</name>
    <dbReference type="NCBI Taxonomy" id="1974707"/>
    <lineage>
        <taxon>Bacteria</taxon>
        <taxon>Candidatus Nealsoniibacteriota</taxon>
    </lineage>
</organism>
<dbReference type="AlphaFoldDB" id="A0A2H0WXV3"/>
<protein>
    <recommendedName>
        <fullName evidence="1">Integrase catalytic domain-containing protein</fullName>
    </recommendedName>
</protein>
<dbReference type="GO" id="GO:0003676">
    <property type="term" value="F:nucleic acid binding"/>
    <property type="evidence" value="ECO:0007669"/>
    <property type="project" value="InterPro"/>
</dbReference>
<accession>A0A2H0WXV3</accession>
<reference evidence="3" key="1">
    <citation type="submission" date="2017-09" db="EMBL/GenBank/DDBJ databases">
        <title>Depth-based differentiation of microbial function through sediment-hosted aquifers and enrichment of novel symbionts in the deep terrestrial subsurface.</title>
        <authorList>
            <person name="Probst A.J."/>
            <person name="Ladd B."/>
            <person name="Jarett J.K."/>
            <person name="Geller-Mcgrath D.E."/>
            <person name="Sieber C.M.K."/>
            <person name="Emerson J.B."/>
            <person name="Anantharaman K."/>
            <person name="Thomas B.C."/>
            <person name="Malmstrom R."/>
            <person name="Stieglmeier M."/>
            <person name="Klingl A."/>
            <person name="Woyke T."/>
            <person name="Ryan C.M."/>
            <person name="Banfield J.F."/>
        </authorList>
    </citation>
    <scope>NUCLEOTIDE SEQUENCE [LARGE SCALE GENOMIC DNA]</scope>
</reference>
<dbReference type="InterPro" id="IPR036397">
    <property type="entry name" value="RNaseH_sf"/>
</dbReference>
<comment type="caution">
    <text evidence="2">The sequence shown here is derived from an EMBL/GenBank/DDBJ whole genome shotgun (WGS) entry which is preliminary data.</text>
</comment>
<dbReference type="EMBL" id="PEZD01000009">
    <property type="protein sequence ID" value="PIS17496.1"/>
    <property type="molecule type" value="Genomic_DNA"/>
</dbReference>
<evidence type="ECO:0000259" key="1">
    <source>
        <dbReference type="PROSITE" id="PS50994"/>
    </source>
</evidence>
<feature type="domain" description="Integrase catalytic" evidence="1">
    <location>
        <begin position="1"/>
        <end position="72"/>
    </location>
</feature>
<dbReference type="InterPro" id="IPR012337">
    <property type="entry name" value="RNaseH-like_sf"/>
</dbReference>
<dbReference type="Gene3D" id="3.30.420.10">
    <property type="entry name" value="Ribonuclease H-like superfamily/Ribonuclease H"/>
    <property type="match status" value="1"/>
</dbReference>
<evidence type="ECO:0000313" key="3">
    <source>
        <dbReference type="Proteomes" id="UP000229675"/>
    </source>
</evidence>